<organism evidence="7">
    <name type="scientific">Vecturithrix granuli</name>
    <dbReference type="NCBI Taxonomy" id="1499967"/>
    <lineage>
        <taxon>Bacteria</taxon>
        <taxon>Candidatus Moduliflexota</taxon>
        <taxon>Candidatus Vecturitrichia</taxon>
        <taxon>Candidatus Vecturitrichales</taxon>
        <taxon>Candidatus Vecturitrichaceae</taxon>
        <taxon>Candidatus Vecturithrix</taxon>
    </lineage>
</organism>
<dbReference type="PANTHER" id="PTHR32071:SF117">
    <property type="entry name" value="PTS-DEPENDENT DIHYDROXYACETONE KINASE OPERON REGULATORY PROTEIN-RELATED"/>
    <property type="match status" value="1"/>
</dbReference>
<dbReference type="InterPro" id="IPR025944">
    <property type="entry name" value="Sigma_54_int_dom_CS"/>
</dbReference>
<evidence type="ECO:0000256" key="2">
    <source>
        <dbReference type="ARBA" id="ARBA00022840"/>
    </source>
</evidence>
<proteinExistence type="predicted"/>
<evidence type="ECO:0000256" key="4">
    <source>
        <dbReference type="ARBA" id="ARBA00023125"/>
    </source>
</evidence>
<name>A0A081C1R7_VECG1</name>
<dbReference type="GO" id="GO:0005524">
    <property type="term" value="F:ATP binding"/>
    <property type="evidence" value="ECO:0007669"/>
    <property type="project" value="UniProtKB-KW"/>
</dbReference>
<dbReference type="AlphaFoldDB" id="A0A081C1R7"/>
<evidence type="ECO:0000259" key="6">
    <source>
        <dbReference type="PROSITE" id="PS50045"/>
    </source>
</evidence>
<dbReference type="Pfam" id="PF25601">
    <property type="entry name" value="AAA_lid_14"/>
    <property type="match status" value="1"/>
</dbReference>
<dbReference type="PROSITE" id="PS50045">
    <property type="entry name" value="SIGMA54_INTERACT_4"/>
    <property type="match status" value="1"/>
</dbReference>
<dbReference type="SUPFAM" id="SSF52540">
    <property type="entry name" value="P-loop containing nucleoside triphosphate hydrolases"/>
    <property type="match status" value="1"/>
</dbReference>
<accession>A0A081C1R7</accession>
<dbReference type="PROSITE" id="PS00675">
    <property type="entry name" value="SIGMA54_INTERACT_1"/>
    <property type="match status" value="1"/>
</dbReference>
<dbReference type="GO" id="GO:0003677">
    <property type="term" value="F:DNA binding"/>
    <property type="evidence" value="ECO:0007669"/>
    <property type="project" value="UniProtKB-KW"/>
</dbReference>
<dbReference type="Gene3D" id="1.10.10.60">
    <property type="entry name" value="Homeodomain-like"/>
    <property type="match status" value="1"/>
</dbReference>
<dbReference type="CDD" id="cd00009">
    <property type="entry name" value="AAA"/>
    <property type="match status" value="1"/>
</dbReference>
<dbReference type="Gene3D" id="1.10.8.60">
    <property type="match status" value="1"/>
</dbReference>
<dbReference type="EMBL" id="DF820467">
    <property type="protein sequence ID" value="GAK58522.1"/>
    <property type="molecule type" value="Genomic_DNA"/>
</dbReference>
<dbReference type="Gene3D" id="3.40.50.300">
    <property type="entry name" value="P-loop containing nucleotide triphosphate hydrolases"/>
    <property type="match status" value="1"/>
</dbReference>
<dbReference type="FunFam" id="3.40.50.300:FF:000006">
    <property type="entry name" value="DNA-binding transcriptional regulator NtrC"/>
    <property type="match status" value="1"/>
</dbReference>
<evidence type="ECO:0000313" key="8">
    <source>
        <dbReference type="Proteomes" id="UP000030661"/>
    </source>
</evidence>
<dbReference type="InterPro" id="IPR009057">
    <property type="entry name" value="Homeodomain-like_sf"/>
</dbReference>
<keyword evidence="5" id="KW-0804">Transcription</keyword>
<dbReference type="PROSITE" id="PS00688">
    <property type="entry name" value="SIGMA54_INTERACT_3"/>
    <property type="match status" value="1"/>
</dbReference>
<sequence>MIDKNEFFRQMTIRICSTLDIEMALQRCYLYLTDILPSIYDLSLIFFDLELKQGGLVAEVIEGQCGDSYRFETQEFFQNHPQSAVQLRKLWRDLEKVTIINHPAEYALFQDLYQFAGSFKQASPDVSLFMLRLELEYERLGILAIAAQGRHRFTQEHTALFSLLNEPFAIALSNALRFHEISAIKDALVEDNRLLRQELSAPHTIIGAEFGLRQVIEMVQEVSALNSPVLLMGETGTGKEVIANAIHASSTRRNEAFIKLNCGAIPENLIDSELFGYEKGAFTGAMSRKTGYFERANRGTIFLDEIGELPLPAQVRLLRVLQTQEFERVGGARPIRVDTRVIAATHRNLPEMVKQGRFREDLWFRLNVFPIFIPPLRQRPEDLSDLTLYFLKKKAEEMILPVPEIEAGTFARLAAYHWPGNVRELENVIERALIRHRGGALRIYPGDIVPTAAPAFRTTPTDSPPVSLDEAMAAHIKSALTYTDWKISGPGGAAELLGLHQNTLRHRMLKLGIPLVRQQKQSKSHGKI</sequence>
<dbReference type="GO" id="GO:0006355">
    <property type="term" value="P:regulation of DNA-templated transcription"/>
    <property type="evidence" value="ECO:0007669"/>
    <property type="project" value="InterPro"/>
</dbReference>
<dbReference type="SUPFAM" id="SSF46689">
    <property type="entry name" value="Homeodomain-like"/>
    <property type="match status" value="1"/>
</dbReference>
<dbReference type="Pfam" id="PF00158">
    <property type="entry name" value="Sigma54_activat"/>
    <property type="match status" value="1"/>
</dbReference>
<dbReference type="HOGENOM" id="CLU_000445_95_2_0"/>
<evidence type="ECO:0000313" key="7">
    <source>
        <dbReference type="EMBL" id="GAK58522.1"/>
    </source>
</evidence>
<reference evidence="7" key="1">
    <citation type="journal article" date="2015" name="PeerJ">
        <title>First genomic representation of candidate bacterial phylum KSB3 points to enhanced environmental sensing as a trigger of wastewater bulking.</title>
        <authorList>
            <person name="Sekiguchi Y."/>
            <person name="Ohashi A."/>
            <person name="Parks D.H."/>
            <person name="Yamauchi T."/>
            <person name="Tyson G.W."/>
            <person name="Hugenholtz P."/>
        </authorList>
    </citation>
    <scope>NUCLEOTIDE SEQUENCE [LARGE SCALE GENOMIC DNA]</scope>
</reference>
<keyword evidence="4" id="KW-0238">DNA-binding</keyword>
<keyword evidence="8" id="KW-1185">Reference proteome</keyword>
<evidence type="ECO:0000256" key="1">
    <source>
        <dbReference type="ARBA" id="ARBA00022741"/>
    </source>
</evidence>
<dbReference type="InterPro" id="IPR025662">
    <property type="entry name" value="Sigma_54_int_dom_ATP-bd_1"/>
</dbReference>
<gene>
    <name evidence="7" type="ORF">U27_05496</name>
</gene>
<evidence type="ECO:0000256" key="3">
    <source>
        <dbReference type="ARBA" id="ARBA00023015"/>
    </source>
</evidence>
<keyword evidence="2" id="KW-0067">ATP-binding</keyword>
<dbReference type="Proteomes" id="UP000030661">
    <property type="component" value="Unassembled WGS sequence"/>
</dbReference>
<dbReference type="STRING" id="1499967.U27_05496"/>
<dbReference type="eggNOG" id="COG3829">
    <property type="taxonomic scope" value="Bacteria"/>
</dbReference>
<dbReference type="InterPro" id="IPR027417">
    <property type="entry name" value="P-loop_NTPase"/>
</dbReference>
<dbReference type="SMART" id="SM00382">
    <property type="entry name" value="AAA"/>
    <property type="match status" value="1"/>
</dbReference>
<dbReference type="InterPro" id="IPR002078">
    <property type="entry name" value="Sigma_54_int"/>
</dbReference>
<protein>
    <submittedName>
        <fullName evidence="7">Sigma-54 interaction domain protein</fullName>
    </submittedName>
</protein>
<dbReference type="InterPro" id="IPR058031">
    <property type="entry name" value="AAA_lid_NorR"/>
</dbReference>
<feature type="domain" description="Sigma-54 factor interaction" evidence="6">
    <location>
        <begin position="205"/>
        <end position="434"/>
    </location>
</feature>
<dbReference type="PANTHER" id="PTHR32071">
    <property type="entry name" value="TRANSCRIPTIONAL REGULATORY PROTEIN"/>
    <property type="match status" value="1"/>
</dbReference>
<keyword evidence="3" id="KW-0805">Transcription regulation</keyword>
<keyword evidence="1" id="KW-0547">Nucleotide-binding</keyword>
<evidence type="ECO:0000256" key="5">
    <source>
        <dbReference type="ARBA" id="ARBA00023163"/>
    </source>
</evidence>
<dbReference type="InterPro" id="IPR003593">
    <property type="entry name" value="AAA+_ATPase"/>
</dbReference>